<accession>A0A5J4V069</accession>
<evidence type="ECO:0000313" key="2">
    <source>
        <dbReference type="Proteomes" id="UP000324800"/>
    </source>
</evidence>
<dbReference type="EMBL" id="SNRW01010571">
    <property type="protein sequence ID" value="KAA6376376.1"/>
    <property type="molecule type" value="Genomic_DNA"/>
</dbReference>
<name>A0A5J4V069_9EUKA</name>
<dbReference type="Proteomes" id="UP000324800">
    <property type="component" value="Unassembled WGS sequence"/>
</dbReference>
<proteinExistence type="predicted"/>
<dbReference type="AlphaFoldDB" id="A0A5J4V069"/>
<gene>
    <name evidence="1" type="ORF">EZS28_028098</name>
</gene>
<comment type="caution">
    <text evidence="1">The sequence shown here is derived from an EMBL/GenBank/DDBJ whole genome shotgun (WGS) entry which is preliminary data.</text>
</comment>
<sequence length="167" mass="19531">MQKKLNEKQFVKASIWNQSMHTDGRKDGISKAATIAKWQQFNVYQEFQIDNIRTENRMSNAKNRYQDCRICAKEIENLYCFSSSSTHNLSDIESTINTISHNSHPEGIESQDGFTLQTLLEKDNQINEQIIHQLTSFLQFTFQLDIFYQSNKQKMSQILLNIAESKR</sequence>
<protein>
    <submittedName>
        <fullName evidence="1">Uncharacterized protein</fullName>
    </submittedName>
</protein>
<reference evidence="1 2" key="1">
    <citation type="submission" date="2019-03" db="EMBL/GenBank/DDBJ databases">
        <title>Single cell metagenomics reveals metabolic interactions within the superorganism composed of flagellate Streblomastix strix and complex community of Bacteroidetes bacteria on its surface.</title>
        <authorList>
            <person name="Treitli S.C."/>
            <person name="Kolisko M."/>
            <person name="Husnik F."/>
            <person name="Keeling P."/>
            <person name="Hampl V."/>
        </authorList>
    </citation>
    <scope>NUCLEOTIDE SEQUENCE [LARGE SCALE GENOMIC DNA]</scope>
    <source>
        <strain evidence="1">ST1C</strain>
    </source>
</reference>
<evidence type="ECO:0000313" key="1">
    <source>
        <dbReference type="EMBL" id="KAA6376376.1"/>
    </source>
</evidence>
<organism evidence="1 2">
    <name type="scientific">Streblomastix strix</name>
    <dbReference type="NCBI Taxonomy" id="222440"/>
    <lineage>
        <taxon>Eukaryota</taxon>
        <taxon>Metamonada</taxon>
        <taxon>Preaxostyla</taxon>
        <taxon>Oxymonadida</taxon>
        <taxon>Streblomastigidae</taxon>
        <taxon>Streblomastix</taxon>
    </lineage>
</organism>